<dbReference type="SUPFAM" id="SSF54593">
    <property type="entry name" value="Glyoxalase/Bleomycin resistance protein/Dihydroxybiphenyl dioxygenase"/>
    <property type="match status" value="1"/>
</dbReference>
<dbReference type="PANTHER" id="PTHR43877">
    <property type="entry name" value="AMINOALKYLPHOSPHONATE N-ACETYLTRANSFERASE-RELATED-RELATED"/>
    <property type="match status" value="1"/>
</dbReference>
<dbReference type="CDD" id="cd06587">
    <property type="entry name" value="VOC"/>
    <property type="match status" value="1"/>
</dbReference>
<feature type="domain" description="VOC" evidence="4">
    <location>
        <begin position="12"/>
        <end position="135"/>
    </location>
</feature>
<evidence type="ECO:0000313" key="5">
    <source>
        <dbReference type="EMBL" id="MFC5948602.1"/>
    </source>
</evidence>
<evidence type="ECO:0000256" key="1">
    <source>
        <dbReference type="ARBA" id="ARBA00022679"/>
    </source>
</evidence>
<dbReference type="InterPro" id="IPR000182">
    <property type="entry name" value="GNAT_dom"/>
</dbReference>
<evidence type="ECO:0000313" key="6">
    <source>
        <dbReference type="Proteomes" id="UP001596119"/>
    </source>
</evidence>
<reference evidence="6" key="1">
    <citation type="journal article" date="2019" name="Int. J. Syst. Evol. Microbiol.">
        <title>The Global Catalogue of Microorganisms (GCM) 10K type strain sequencing project: providing services to taxonomists for standard genome sequencing and annotation.</title>
        <authorList>
            <consortium name="The Broad Institute Genomics Platform"/>
            <consortium name="The Broad Institute Genome Sequencing Center for Infectious Disease"/>
            <person name="Wu L."/>
            <person name="Ma J."/>
        </authorList>
    </citation>
    <scope>NUCLEOTIDE SEQUENCE [LARGE SCALE GENOMIC DNA]</scope>
    <source>
        <strain evidence="6">CGMCC 4.7397</strain>
    </source>
</reference>
<comment type="caution">
    <text evidence="5">The sequence shown here is derived from an EMBL/GenBank/DDBJ whole genome shotgun (WGS) entry which is preliminary data.</text>
</comment>
<dbReference type="Gene3D" id="3.10.180.10">
    <property type="entry name" value="2,3-Dihydroxybiphenyl 1,2-Dioxygenase, domain 1"/>
    <property type="match status" value="1"/>
</dbReference>
<dbReference type="InterPro" id="IPR016181">
    <property type="entry name" value="Acyl_CoA_acyltransferase"/>
</dbReference>
<dbReference type="GO" id="GO:0016746">
    <property type="term" value="F:acyltransferase activity"/>
    <property type="evidence" value="ECO:0007669"/>
    <property type="project" value="UniProtKB-KW"/>
</dbReference>
<gene>
    <name evidence="5" type="ORF">ACFQH9_09995</name>
</gene>
<evidence type="ECO:0000256" key="2">
    <source>
        <dbReference type="ARBA" id="ARBA00023315"/>
    </source>
</evidence>
<feature type="domain" description="N-acetyltransferase" evidence="3">
    <location>
        <begin position="132"/>
        <end position="293"/>
    </location>
</feature>
<sequence>MTSSPALVPPIRQVRVARPTDRLDEVVGFYRDGLGLPELGRFAGHAGYRGVLLGLPGPGRHLEFTQHDEGSPCPAPTRDNLLVLYLGDRAAVGRVAAGLAERGHRPVVPENPHWTAHEAVTVADPDGWRVVLVPHPGTDLDLPVVVDWYAGEREALRPLFALAEDSAAELDSYLGRGRVLVARADGEIVGHLQLVGTELPGEAELKNMAVREDRRGRGIGGRLVREAIAALAAEGTATIRVATAAADVDNLAFYQRQGFRLRAVERDVFTPAAGYPAGSGSAGIPLRDRVWLDRPTTEEGS</sequence>
<dbReference type="InterPro" id="IPR058997">
    <property type="entry name" value="YycE-like_C"/>
</dbReference>
<dbReference type="SUPFAM" id="SSF55729">
    <property type="entry name" value="Acyl-CoA N-acyltransferases (Nat)"/>
    <property type="match status" value="1"/>
</dbReference>
<dbReference type="EMBL" id="JBHSQK010000019">
    <property type="protein sequence ID" value="MFC5948602.1"/>
    <property type="molecule type" value="Genomic_DNA"/>
</dbReference>
<organism evidence="5 6">
    <name type="scientific">Pseudonocardia lutea</name>
    <dbReference type="NCBI Taxonomy" id="2172015"/>
    <lineage>
        <taxon>Bacteria</taxon>
        <taxon>Bacillati</taxon>
        <taxon>Actinomycetota</taxon>
        <taxon>Actinomycetes</taxon>
        <taxon>Pseudonocardiales</taxon>
        <taxon>Pseudonocardiaceae</taxon>
        <taxon>Pseudonocardia</taxon>
    </lineage>
</organism>
<name>A0ABW1I894_9PSEU</name>
<dbReference type="Proteomes" id="UP001596119">
    <property type="component" value="Unassembled WGS sequence"/>
</dbReference>
<accession>A0ABW1I894</accession>
<dbReference type="Pfam" id="PF22658">
    <property type="entry name" value="YycE-like_N"/>
    <property type="match status" value="1"/>
</dbReference>
<keyword evidence="6" id="KW-1185">Reference proteome</keyword>
<dbReference type="Gene3D" id="3.40.630.30">
    <property type="match status" value="1"/>
</dbReference>
<dbReference type="InterPro" id="IPR050832">
    <property type="entry name" value="Bact_Acetyltransf"/>
</dbReference>
<dbReference type="InterPro" id="IPR037523">
    <property type="entry name" value="VOC_core"/>
</dbReference>
<dbReference type="InterPro" id="IPR058998">
    <property type="entry name" value="YycE-like_N"/>
</dbReference>
<dbReference type="Pfam" id="PF22659">
    <property type="entry name" value="YycE-like_C"/>
    <property type="match status" value="1"/>
</dbReference>
<evidence type="ECO:0000259" key="4">
    <source>
        <dbReference type="PROSITE" id="PS51819"/>
    </source>
</evidence>
<keyword evidence="1 5" id="KW-0808">Transferase</keyword>
<proteinExistence type="predicted"/>
<dbReference type="Pfam" id="PF00583">
    <property type="entry name" value="Acetyltransf_1"/>
    <property type="match status" value="1"/>
</dbReference>
<dbReference type="InterPro" id="IPR029068">
    <property type="entry name" value="Glyas_Bleomycin-R_OHBP_Dase"/>
</dbReference>
<evidence type="ECO:0000259" key="3">
    <source>
        <dbReference type="PROSITE" id="PS51186"/>
    </source>
</evidence>
<protein>
    <submittedName>
        <fullName evidence="5">GNAT family N-acetyltransferase</fullName>
        <ecNumber evidence="5">2.3.1.-</ecNumber>
    </submittedName>
</protein>
<dbReference type="PROSITE" id="PS51819">
    <property type="entry name" value="VOC"/>
    <property type="match status" value="1"/>
</dbReference>
<dbReference type="RefSeq" id="WP_379565663.1">
    <property type="nucleotide sequence ID" value="NZ_JBHSQK010000019.1"/>
</dbReference>
<dbReference type="PANTHER" id="PTHR43877:SF1">
    <property type="entry name" value="ACETYLTRANSFERASE"/>
    <property type="match status" value="1"/>
</dbReference>
<dbReference type="EC" id="2.3.1.-" evidence="5"/>
<keyword evidence="2 5" id="KW-0012">Acyltransferase</keyword>
<dbReference type="PROSITE" id="PS51186">
    <property type="entry name" value="GNAT"/>
    <property type="match status" value="1"/>
</dbReference>